<dbReference type="InterPro" id="IPR013324">
    <property type="entry name" value="RNA_pol_sigma_r3/r4-like"/>
</dbReference>
<comment type="caution">
    <text evidence="2">The sequence shown here is derived from an EMBL/GenBank/DDBJ whole genome shotgun (WGS) entry which is preliminary data.</text>
</comment>
<keyword evidence="2" id="KW-0238">DNA-binding</keyword>
<accession>A0ABS4F0S4</accession>
<organism evidence="2 3">
    <name type="scientific">Clostridium moniliforme</name>
    <dbReference type="NCBI Taxonomy" id="39489"/>
    <lineage>
        <taxon>Bacteria</taxon>
        <taxon>Bacillati</taxon>
        <taxon>Bacillota</taxon>
        <taxon>Clostridia</taxon>
        <taxon>Eubacteriales</taxon>
        <taxon>Clostridiaceae</taxon>
        <taxon>Clostridium</taxon>
    </lineage>
</organism>
<evidence type="ECO:0000313" key="3">
    <source>
        <dbReference type="Proteomes" id="UP000783390"/>
    </source>
</evidence>
<protein>
    <submittedName>
        <fullName evidence="2">DNA-binding protein YlxM (UPF0122 family)</fullName>
    </submittedName>
</protein>
<keyword evidence="1" id="KW-0175">Coiled coil</keyword>
<evidence type="ECO:0000313" key="2">
    <source>
        <dbReference type="EMBL" id="MBP1889856.1"/>
    </source>
</evidence>
<reference evidence="2 3" key="1">
    <citation type="submission" date="2021-03" db="EMBL/GenBank/DDBJ databases">
        <title>Genomic Encyclopedia of Type Strains, Phase IV (KMG-IV): sequencing the most valuable type-strain genomes for metagenomic binning, comparative biology and taxonomic classification.</title>
        <authorList>
            <person name="Goeker M."/>
        </authorList>
    </citation>
    <scope>NUCLEOTIDE SEQUENCE [LARGE SCALE GENOMIC DNA]</scope>
    <source>
        <strain evidence="2 3">DSM 3984</strain>
    </source>
</reference>
<dbReference type="Proteomes" id="UP000783390">
    <property type="component" value="Unassembled WGS sequence"/>
</dbReference>
<feature type="coiled-coil region" evidence="1">
    <location>
        <begin position="83"/>
        <end position="117"/>
    </location>
</feature>
<sequence>MIDKETFKKTEGKLYRYYKSKKKIESFRAKIDLLQNDIKVINNRIKNIDFTIPVESKSIGFDERVQTSSDGISYAERSMIQIIDRLEREIVDNTKEIERLEELIRKINKDNKIIEVNIKWLGKEQLNYLECKYKDELKNWEIANKLNVSEVTCTRIRNKLIEDVSKWEDSLLMQGIN</sequence>
<keyword evidence="3" id="KW-1185">Reference proteome</keyword>
<evidence type="ECO:0000256" key="1">
    <source>
        <dbReference type="SAM" id="Coils"/>
    </source>
</evidence>
<gene>
    <name evidence="2" type="ORF">J2Z53_001439</name>
</gene>
<dbReference type="EMBL" id="JAGGJZ010000003">
    <property type="protein sequence ID" value="MBP1889856.1"/>
    <property type="molecule type" value="Genomic_DNA"/>
</dbReference>
<dbReference type="GO" id="GO:0003677">
    <property type="term" value="F:DNA binding"/>
    <property type="evidence" value="ECO:0007669"/>
    <property type="project" value="UniProtKB-KW"/>
</dbReference>
<proteinExistence type="predicted"/>
<dbReference type="RefSeq" id="WP_234925799.1">
    <property type="nucleotide sequence ID" value="NZ_JAGGJZ010000003.1"/>
</dbReference>
<name>A0ABS4F0S4_9CLOT</name>
<dbReference type="SUPFAM" id="SSF88659">
    <property type="entry name" value="Sigma3 and sigma4 domains of RNA polymerase sigma factors"/>
    <property type="match status" value="1"/>
</dbReference>